<dbReference type="eggNOG" id="COG3677">
    <property type="taxonomic scope" value="Bacteria"/>
</dbReference>
<feature type="transmembrane region" description="Helical" evidence="8">
    <location>
        <begin position="883"/>
        <end position="906"/>
    </location>
</feature>
<evidence type="ECO:0000313" key="11">
    <source>
        <dbReference type="Proteomes" id="UP000001887"/>
    </source>
</evidence>
<name>D2R8H3_PIRSD</name>
<dbReference type="InterPro" id="IPR017441">
    <property type="entry name" value="Protein_kinase_ATP_BS"/>
</dbReference>
<protein>
    <submittedName>
        <fullName evidence="10">Serine/threonine protein kinase</fullName>
    </submittedName>
</protein>
<dbReference type="EMBL" id="CP001848">
    <property type="protein sequence ID" value="ADB15790.1"/>
    <property type="molecule type" value="Genomic_DNA"/>
</dbReference>
<accession>D2R8H3</accession>
<dbReference type="AlphaFoldDB" id="D2R8H3"/>
<proteinExistence type="predicted"/>
<organism evidence="10 11">
    <name type="scientific">Pirellula staleyi (strain ATCC 27377 / DSM 6068 / ICPB 4128)</name>
    <name type="common">Pirella staleyi</name>
    <dbReference type="NCBI Taxonomy" id="530564"/>
    <lineage>
        <taxon>Bacteria</taxon>
        <taxon>Pseudomonadati</taxon>
        <taxon>Planctomycetota</taxon>
        <taxon>Planctomycetia</taxon>
        <taxon>Pirellulales</taxon>
        <taxon>Pirellulaceae</taxon>
        <taxon>Pirellula</taxon>
    </lineage>
</organism>
<dbReference type="Gene3D" id="3.30.200.20">
    <property type="entry name" value="Phosphorylase Kinase, domain 1"/>
    <property type="match status" value="1"/>
</dbReference>
<feature type="transmembrane region" description="Helical" evidence="8">
    <location>
        <begin position="936"/>
        <end position="956"/>
    </location>
</feature>
<dbReference type="SUPFAM" id="SSF56112">
    <property type="entry name" value="Protein kinase-like (PK-like)"/>
    <property type="match status" value="1"/>
</dbReference>
<reference evidence="10 11" key="1">
    <citation type="journal article" date="2009" name="Stand. Genomic Sci.">
        <title>Complete genome sequence of Pirellula staleyi type strain (ATCC 27377).</title>
        <authorList>
            <person name="Clum A."/>
            <person name="Tindall B.J."/>
            <person name="Sikorski J."/>
            <person name="Ivanova N."/>
            <person name="Mavrommatis K."/>
            <person name="Lucas S."/>
            <person name="Glavina del Rio T."/>
            <person name="Nolan M."/>
            <person name="Chen F."/>
            <person name="Tice H."/>
            <person name="Pitluck S."/>
            <person name="Cheng J.F."/>
            <person name="Chertkov O."/>
            <person name="Brettin T."/>
            <person name="Han C."/>
            <person name="Detter J.C."/>
            <person name="Kuske C."/>
            <person name="Bruce D."/>
            <person name="Goodwin L."/>
            <person name="Ovchinikova G."/>
            <person name="Pati A."/>
            <person name="Mikhailova N."/>
            <person name="Chen A."/>
            <person name="Palaniappan K."/>
            <person name="Land M."/>
            <person name="Hauser L."/>
            <person name="Chang Y.J."/>
            <person name="Jeffries C.D."/>
            <person name="Chain P."/>
            <person name="Rohde M."/>
            <person name="Goker M."/>
            <person name="Bristow J."/>
            <person name="Eisen J.A."/>
            <person name="Markowitz V."/>
            <person name="Hugenholtz P."/>
            <person name="Kyrpides N.C."/>
            <person name="Klenk H.P."/>
            <person name="Lapidus A."/>
        </authorList>
    </citation>
    <scope>NUCLEOTIDE SEQUENCE [LARGE SCALE GENOMIC DNA]</scope>
    <source>
        <strain evidence="11">ATCC 27377 / DSM 6068 / ICPB 4128</strain>
    </source>
</reference>
<feature type="region of interest" description="Disordered" evidence="7">
    <location>
        <begin position="138"/>
        <end position="163"/>
    </location>
</feature>
<evidence type="ECO:0000256" key="4">
    <source>
        <dbReference type="ARBA" id="ARBA00022840"/>
    </source>
</evidence>
<sequence>MPAIACPHCNHSMTVREAKPGTYKPKCAKCGQSFALRVHDDPAKPWSTAKLAPPAAVEQTLPPTSAAKTVAEPSSPPSVPRAAEATLPPPSPPRASSPQAVEATLPPSQPTASPLADPNATADFAANLTRPQRAIEATEAHTAAAVASSTSPRHEQPLQPINSGTKLPGYELLGELGRGAMGAVYKARQLSLDRLVALKVIQPQWASNPTFIARFTREAYAAAQLSHHNVVQIYDLGSSSGSHFFSMEFVPGDSLDHVVKSQGNLDAEVAIGYVLQAARGLQFAHQHGMVHRDVKPANLLLSERGVVKVADLGLVKTPQAAEQEVALEQEQAEAAAAAKLAENAAAKSSSARTVVGQSATARSLTGTDVTMVNVAMGTPAYMAPEQAINAAGVDHRADIYSLGCTLYVLLTGRPPFEGATANEVITKHKSEPIVRPDAIIKRLDKRLSDIVVRMVAKRPEDRYPSLAEVIQDLEAYLGIQSTGPFSPREEQVTLLEQSVKQFGEAKFAKIRSLAILSVTAGFTALGLGISFWSLNLGLGLMLVPVMAALVYFAVSGFLQRTFLFDKARLWLSTTRTSDWLTWGAGGLVALVVLMLLGWLITWMVLLPIAVGLAVALYFAIDRPLAQEREAALAPLHGLLKSFRLKGVEEDSLRQFVARYSGEQWEELFESLFGYEAKIAARERFGRTEQGKRRSKFRAWRDPLIAWIDRRVTRLREERDRKHLQIVEEKGLEAQGIDPLQARRQAKRMAEALVDEAAEVRAAAVQPSAQTVADPAAEAIKKRARIKAMLHAARQGSYEGRSSKLTSTALSPLAFLFGGKVRFILGTCLLLGFALWAQQNGLFSNVEQIASDIANKTPADVKASLQNGMQIPDTSSTTPLPIPLIGPMVSSYNAAVAGLLLMVLGMFGGWRMSLFAIPAAAVMLVGALYLPDLGLPGGPATLALAIGVPIAVLGFFFGGSES</sequence>
<feature type="binding site" evidence="5">
    <location>
        <position position="199"/>
    </location>
    <ligand>
        <name>ATP</name>
        <dbReference type="ChEBI" id="CHEBI:30616"/>
    </ligand>
</feature>
<feature type="coiled-coil region" evidence="6">
    <location>
        <begin position="320"/>
        <end position="347"/>
    </location>
</feature>
<feature type="transmembrane region" description="Helical" evidence="8">
    <location>
        <begin position="913"/>
        <end position="930"/>
    </location>
</feature>
<dbReference type="PROSITE" id="PS50011">
    <property type="entry name" value="PROTEIN_KINASE_DOM"/>
    <property type="match status" value="1"/>
</dbReference>
<dbReference type="Pfam" id="PF00069">
    <property type="entry name" value="Pkinase"/>
    <property type="match status" value="2"/>
</dbReference>
<feature type="transmembrane region" description="Helical" evidence="8">
    <location>
        <begin position="812"/>
        <end position="836"/>
    </location>
</feature>
<evidence type="ECO:0000313" key="10">
    <source>
        <dbReference type="EMBL" id="ADB15790.1"/>
    </source>
</evidence>
<feature type="transmembrane region" description="Helical" evidence="8">
    <location>
        <begin position="579"/>
        <end position="596"/>
    </location>
</feature>
<evidence type="ECO:0000256" key="3">
    <source>
        <dbReference type="ARBA" id="ARBA00022777"/>
    </source>
</evidence>
<keyword evidence="8" id="KW-0472">Membrane</keyword>
<dbReference type="PROSITE" id="PS00108">
    <property type="entry name" value="PROTEIN_KINASE_ST"/>
    <property type="match status" value="1"/>
</dbReference>
<keyword evidence="8" id="KW-1133">Transmembrane helix</keyword>
<keyword evidence="2 5" id="KW-0547">Nucleotide-binding</keyword>
<feature type="domain" description="Protein kinase" evidence="9">
    <location>
        <begin position="170"/>
        <end position="477"/>
    </location>
</feature>
<evidence type="ECO:0000256" key="1">
    <source>
        <dbReference type="ARBA" id="ARBA00022679"/>
    </source>
</evidence>
<keyword evidence="11" id="KW-1185">Reference proteome</keyword>
<gene>
    <name evidence="10" type="ordered locus">Psta_1107</name>
</gene>
<dbReference type="STRING" id="530564.Psta_1107"/>
<dbReference type="SMART" id="SM00220">
    <property type="entry name" value="S_TKc"/>
    <property type="match status" value="1"/>
</dbReference>
<keyword evidence="10" id="KW-0723">Serine/threonine-protein kinase</keyword>
<dbReference type="CDD" id="cd14014">
    <property type="entry name" value="STKc_PknB_like"/>
    <property type="match status" value="1"/>
</dbReference>
<dbReference type="InterPro" id="IPR008271">
    <property type="entry name" value="Ser/Thr_kinase_AS"/>
</dbReference>
<dbReference type="GO" id="GO:0005524">
    <property type="term" value="F:ATP binding"/>
    <property type="evidence" value="ECO:0007669"/>
    <property type="project" value="UniProtKB-UniRule"/>
</dbReference>
<feature type="compositionally biased region" description="Low complexity" evidence="7">
    <location>
        <begin position="138"/>
        <end position="151"/>
    </location>
</feature>
<dbReference type="PANTHER" id="PTHR43289:SF6">
    <property type="entry name" value="SERINE_THREONINE-PROTEIN KINASE NEKL-3"/>
    <property type="match status" value="1"/>
</dbReference>
<dbReference type="InterPro" id="IPR011009">
    <property type="entry name" value="Kinase-like_dom_sf"/>
</dbReference>
<feature type="transmembrane region" description="Helical" evidence="8">
    <location>
        <begin position="602"/>
        <end position="620"/>
    </location>
</feature>
<evidence type="ECO:0000256" key="2">
    <source>
        <dbReference type="ARBA" id="ARBA00022741"/>
    </source>
</evidence>
<keyword evidence="6" id="KW-0175">Coiled coil</keyword>
<dbReference type="KEGG" id="psl:Psta_1107"/>
<keyword evidence="3 10" id="KW-0418">Kinase</keyword>
<feature type="transmembrane region" description="Helical" evidence="8">
    <location>
        <begin position="538"/>
        <end position="558"/>
    </location>
</feature>
<evidence type="ECO:0000256" key="6">
    <source>
        <dbReference type="SAM" id="Coils"/>
    </source>
</evidence>
<dbReference type="Proteomes" id="UP000001887">
    <property type="component" value="Chromosome"/>
</dbReference>
<dbReference type="Gene3D" id="1.10.510.10">
    <property type="entry name" value="Transferase(Phosphotransferase) domain 1"/>
    <property type="match status" value="1"/>
</dbReference>
<dbReference type="GO" id="GO:0004674">
    <property type="term" value="F:protein serine/threonine kinase activity"/>
    <property type="evidence" value="ECO:0007669"/>
    <property type="project" value="UniProtKB-KW"/>
</dbReference>
<feature type="region of interest" description="Disordered" evidence="7">
    <location>
        <begin position="54"/>
        <end position="119"/>
    </location>
</feature>
<keyword evidence="4 5" id="KW-0067">ATP-binding</keyword>
<feature type="transmembrane region" description="Helical" evidence="8">
    <location>
        <begin position="513"/>
        <end position="532"/>
    </location>
</feature>
<keyword evidence="1" id="KW-0808">Transferase</keyword>
<evidence type="ECO:0000256" key="5">
    <source>
        <dbReference type="PROSITE-ProRule" id="PRU10141"/>
    </source>
</evidence>
<dbReference type="PROSITE" id="PS00107">
    <property type="entry name" value="PROTEIN_KINASE_ATP"/>
    <property type="match status" value="1"/>
</dbReference>
<dbReference type="HOGENOM" id="CLU_307517_0_0_0"/>
<keyword evidence="8" id="KW-0812">Transmembrane</keyword>
<evidence type="ECO:0000256" key="7">
    <source>
        <dbReference type="SAM" id="MobiDB-lite"/>
    </source>
</evidence>
<dbReference type="PANTHER" id="PTHR43289">
    <property type="entry name" value="MITOGEN-ACTIVATED PROTEIN KINASE KINASE KINASE 20-RELATED"/>
    <property type="match status" value="1"/>
</dbReference>
<dbReference type="eggNOG" id="COG0515">
    <property type="taxonomic scope" value="Bacteria"/>
</dbReference>
<dbReference type="InterPro" id="IPR000719">
    <property type="entry name" value="Prot_kinase_dom"/>
</dbReference>
<evidence type="ECO:0000259" key="9">
    <source>
        <dbReference type="PROSITE" id="PS50011"/>
    </source>
</evidence>
<evidence type="ECO:0000256" key="8">
    <source>
        <dbReference type="SAM" id="Phobius"/>
    </source>
</evidence>